<name>A0A1P8R9N5_9EURY</name>
<dbReference type="KEGG" id="hda:BB347_00715"/>
<gene>
    <name evidence="1" type="ORF">BB347_00715</name>
</gene>
<reference evidence="1 2" key="1">
    <citation type="submission" date="2017-01" db="EMBL/GenBank/DDBJ databases">
        <title>Complete genome sequence of Haloterrigena daqingensis type strain (JX313T).</title>
        <authorList>
            <person name="Shuang W."/>
        </authorList>
    </citation>
    <scope>NUCLEOTIDE SEQUENCE [LARGE SCALE GENOMIC DNA]</scope>
    <source>
        <strain evidence="1 2">JX313</strain>
    </source>
</reference>
<organism evidence="1 2">
    <name type="scientific">Natronorubrum daqingense</name>
    <dbReference type="NCBI Taxonomy" id="588898"/>
    <lineage>
        <taxon>Archaea</taxon>
        <taxon>Methanobacteriati</taxon>
        <taxon>Methanobacteriota</taxon>
        <taxon>Stenosarchaea group</taxon>
        <taxon>Halobacteria</taxon>
        <taxon>Halobacteriales</taxon>
        <taxon>Natrialbaceae</taxon>
        <taxon>Natronorubrum</taxon>
    </lineage>
</organism>
<dbReference type="OrthoDB" id="3164at2157"/>
<dbReference type="GeneID" id="30954420"/>
<dbReference type="AlphaFoldDB" id="A0A1P8R9N5"/>
<dbReference type="RefSeq" id="WP_076579453.1">
    <property type="nucleotide sequence ID" value="NZ_CP019327.1"/>
</dbReference>
<sequence>MPHLPPAEYRSRSRLLSYPVNVSLFANQYELPFESVFHDVLVDSYDGTIQYTDAFLEQLLDDLEVGEADENEGGDDRLDHVTWARNDDPAVVIRGQNWRFEWRPDSQRVERRDDGTWEKATVPELELIGRELLEMYVEAERERGRVLEATESIAGQAAL</sequence>
<accession>A0A1P8R9N5</accession>
<evidence type="ECO:0000313" key="2">
    <source>
        <dbReference type="Proteomes" id="UP000187321"/>
    </source>
</evidence>
<dbReference type="Proteomes" id="UP000187321">
    <property type="component" value="Chromosome"/>
</dbReference>
<proteinExistence type="predicted"/>
<dbReference type="EMBL" id="CP019327">
    <property type="protein sequence ID" value="APX95242.1"/>
    <property type="molecule type" value="Genomic_DNA"/>
</dbReference>
<protein>
    <submittedName>
        <fullName evidence="1">Uncharacterized protein</fullName>
    </submittedName>
</protein>
<evidence type="ECO:0000313" key="1">
    <source>
        <dbReference type="EMBL" id="APX95242.1"/>
    </source>
</evidence>